<dbReference type="Pfam" id="PF13416">
    <property type="entry name" value="SBP_bac_8"/>
    <property type="match status" value="1"/>
</dbReference>
<reference evidence="8 9" key="1">
    <citation type="submission" date="2024-04" db="EMBL/GenBank/DDBJ databases">
        <title>Defined microbial consortia suppress multidrug-resistant proinflammatory Enterobacteriaceae via ecological control.</title>
        <authorList>
            <person name="Furuichi M."/>
            <person name="Kawaguchi T."/>
            <person name="Pust M."/>
            <person name="Yasuma K."/>
            <person name="Plichta D."/>
            <person name="Hasegawa N."/>
            <person name="Ohya T."/>
            <person name="Bhattarai S."/>
            <person name="Sasajima S."/>
            <person name="Aoto Y."/>
            <person name="Tuganbaev T."/>
            <person name="Yaginuma M."/>
            <person name="Ueda M."/>
            <person name="Okahashi N."/>
            <person name="Amafuji K."/>
            <person name="Kiridooshi Y."/>
            <person name="Sugita K."/>
            <person name="Strazar M."/>
            <person name="Skelly A."/>
            <person name="Suda W."/>
            <person name="Hattori M."/>
            <person name="Nakamoto N."/>
            <person name="Caballero S."/>
            <person name="Norman J."/>
            <person name="Olle B."/>
            <person name="Tanoue T."/>
            <person name="Arita M."/>
            <person name="Bucci V."/>
            <person name="Atarashi K."/>
            <person name="Xavier R."/>
            <person name="Honda K."/>
        </authorList>
    </citation>
    <scope>NUCLEOTIDE SEQUENCE [LARGE SCALE GENOMIC DNA]</scope>
    <source>
        <strain evidence="9">k04-0078-D8-1</strain>
    </source>
</reference>
<keyword evidence="4" id="KW-0564">Palmitate</keyword>
<dbReference type="RefSeq" id="WP_158661513.1">
    <property type="nucleotide sequence ID" value="NZ_BAABYW010000002.1"/>
</dbReference>
<feature type="signal peptide" evidence="7">
    <location>
        <begin position="1"/>
        <end position="21"/>
    </location>
</feature>
<evidence type="ECO:0000256" key="7">
    <source>
        <dbReference type="SAM" id="SignalP"/>
    </source>
</evidence>
<evidence type="ECO:0000256" key="6">
    <source>
        <dbReference type="SAM" id="MobiDB-lite"/>
    </source>
</evidence>
<dbReference type="PANTHER" id="PTHR43649">
    <property type="entry name" value="ARABINOSE-BINDING PROTEIN-RELATED"/>
    <property type="match status" value="1"/>
</dbReference>
<organism evidence="8 9">
    <name type="scientific">Blautia hominis</name>
    <dbReference type="NCBI Taxonomy" id="2025493"/>
    <lineage>
        <taxon>Bacteria</taxon>
        <taxon>Bacillati</taxon>
        <taxon>Bacillota</taxon>
        <taxon>Clostridia</taxon>
        <taxon>Lachnospirales</taxon>
        <taxon>Lachnospiraceae</taxon>
        <taxon>Blautia</taxon>
    </lineage>
</organism>
<evidence type="ECO:0000313" key="9">
    <source>
        <dbReference type="Proteomes" id="UP001600943"/>
    </source>
</evidence>
<dbReference type="EMBL" id="BAABYW010000002">
    <property type="protein sequence ID" value="GAA6411863.1"/>
    <property type="molecule type" value="Genomic_DNA"/>
</dbReference>
<dbReference type="CDD" id="cd13585">
    <property type="entry name" value="PBP2_TMBP_like"/>
    <property type="match status" value="1"/>
</dbReference>
<evidence type="ECO:0000256" key="2">
    <source>
        <dbReference type="ARBA" id="ARBA00022729"/>
    </source>
</evidence>
<dbReference type="PANTHER" id="PTHR43649:SF33">
    <property type="entry name" value="POLYGALACTURONAN_RHAMNOGALACTURONAN-BINDING PROTEIN YTCQ"/>
    <property type="match status" value="1"/>
</dbReference>
<dbReference type="PROSITE" id="PS51257">
    <property type="entry name" value="PROKAR_LIPOPROTEIN"/>
    <property type="match status" value="1"/>
</dbReference>
<evidence type="ECO:0000256" key="3">
    <source>
        <dbReference type="ARBA" id="ARBA00023136"/>
    </source>
</evidence>
<dbReference type="InterPro" id="IPR050490">
    <property type="entry name" value="Bact_solute-bd_prot1"/>
</dbReference>
<sequence length="453" mass="50025">MKRRMIAAVLAGLMISGLAGCGDANGNSKDNGTDTSGEKEAPEGQEAEESIVKSGTKGGGDVTLRLAWLGTGQDKETLDKCLQKYTDKTGIGVETVYIPGSWTEYFTKMQTMIAGGDYIDCAYVAIEGFEMFVDTGMAAPIDDWIENHKEEYQSTVNDIDQNIMDKVTFDGKVYAIPEEWNNVVTHFNTKLLADAGLSVPAENWTKEEFLDYCEKLTKEKDGVKQYGVYVPDYYFGVEAWLYNNGAAYMNDDFTESTINSPESVEVFQLMQDLIHEYGYAPIPEKNVDAIQQLIDGNVAMGFWGRWPTNNYNANDFKDVAVQYIPSFSQNQPIWGGGGIFTMKESKHSDEAASLANYIGSAEFIKEFMAAGAIPVLNSVAKELVPELGYPENNQIFYESAATAKAVHSPVQYPECEALVSRVISDILVNKADVQTTLDAAADEMNSYLMDNLE</sequence>
<keyword evidence="2 7" id="KW-0732">Signal</keyword>
<feature type="chain" id="PRO_5045786195" evidence="7">
    <location>
        <begin position="22"/>
        <end position="453"/>
    </location>
</feature>
<feature type="region of interest" description="Disordered" evidence="6">
    <location>
        <begin position="26"/>
        <end position="57"/>
    </location>
</feature>
<evidence type="ECO:0000256" key="1">
    <source>
        <dbReference type="ARBA" id="ARBA00022475"/>
    </source>
</evidence>
<keyword evidence="9" id="KW-1185">Reference proteome</keyword>
<accession>A0ABQ0BKK4</accession>
<name>A0ABQ0BKK4_9FIRM</name>
<dbReference type="SUPFAM" id="SSF53850">
    <property type="entry name" value="Periplasmic binding protein-like II"/>
    <property type="match status" value="1"/>
</dbReference>
<gene>
    <name evidence="8" type="ORF">K040078D81_59800</name>
</gene>
<evidence type="ECO:0000256" key="4">
    <source>
        <dbReference type="ARBA" id="ARBA00023139"/>
    </source>
</evidence>
<protein>
    <submittedName>
        <fullName evidence="8">Sugar ABC transporter substrate-binding protein</fullName>
    </submittedName>
</protein>
<evidence type="ECO:0000313" key="8">
    <source>
        <dbReference type="EMBL" id="GAA6411863.1"/>
    </source>
</evidence>
<keyword evidence="5" id="KW-0449">Lipoprotein</keyword>
<feature type="compositionally biased region" description="Polar residues" evidence="6">
    <location>
        <begin position="26"/>
        <end position="35"/>
    </location>
</feature>
<comment type="caution">
    <text evidence="8">The sequence shown here is derived from an EMBL/GenBank/DDBJ whole genome shotgun (WGS) entry which is preliminary data.</text>
</comment>
<dbReference type="Gene3D" id="3.40.190.10">
    <property type="entry name" value="Periplasmic binding protein-like II"/>
    <property type="match status" value="1"/>
</dbReference>
<keyword evidence="3" id="KW-0472">Membrane</keyword>
<dbReference type="Proteomes" id="UP001600943">
    <property type="component" value="Unassembled WGS sequence"/>
</dbReference>
<proteinExistence type="predicted"/>
<dbReference type="InterPro" id="IPR006059">
    <property type="entry name" value="SBP"/>
</dbReference>
<evidence type="ECO:0000256" key="5">
    <source>
        <dbReference type="ARBA" id="ARBA00023288"/>
    </source>
</evidence>
<keyword evidence="1" id="KW-1003">Cell membrane</keyword>